<evidence type="ECO:0000313" key="3">
    <source>
        <dbReference type="Proteomes" id="UP000244090"/>
    </source>
</evidence>
<feature type="domain" description="PRTase-CE" evidence="1">
    <location>
        <begin position="52"/>
        <end position="290"/>
    </location>
</feature>
<dbReference type="SUPFAM" id="SSF53271">
    <property type="entry name" value="PRTase-like"/>
    <property type="match status" value="1"/>
</dbReference>
<protein>
    <recommendedName>
        <fullName evidence="1">PRTase-CE domain-containing protein</fullName>
    </recommendedName>
</protein>
<evidence type="ECO:0000313" key="2">
    <source>
        <dbReference type="EMBL" id="PTX61470.1"/>
    </source>
</evidence>
<dbReference type="AlphaFoldDB" id="A0A2T6BZI0"/>
<sequence>MKKKEIEPVELIKIEQLFQDKDWEIEPDLDIRTSLYQKFVDRYERIKKTDRTLFIELSKRFLRIKESEVYSIFKDSYNQIYDDYLESFNKIYILPLVEPYIDLKKTTKNKIARPKIKSGEKIKLFIELNEYRELKFSQKINLPDNFSLIEKSFDEKRDLLILVDDFIGSGRTANDILKSIFTNTKFNSDNIIILTLVAQEIGANSIYDTNRVVTFFKYLKRKAVSDFYKGNELKEKMNQAISMEETINIPKQWSLGYEKSEALVSIMNKSPNNTLPIFWYETKNMIAPFKRYVNYK</sequence>
<dbReference type="InterPro" id="IPR056920">
    <property type="entry name" value="PRTase-CE"/>
</dbReference>
<gene>
    <name evidence="2" type="ORF">C8N46_104113</name>
</gene>
<dbReference type="RefSeq" id="WP_108114708.1">
    <property type="nucleotide sequence ID" value="NZ_QBKT01000004.1"/>
</dbReference>
<organism evidence="2 3">
    <name type="scientific">Kordia periserrulae</name>
    <dbReference type="NCBI Taxonomy" id="701523"/>
    <lineage>
        <taxon>Bacteria</taxon>
        <taxon>Pseudomonadati</taxon>
        <taxon>Bacteroidota</taxon>
        <taxon>Flavobacteriia</taxon>
        <taxon>Flavobacteriales</taxon>
        <taxon>Flavobacteriaceae</taxon>
        <taxon>Kordia</taxon>
    </lineage>
</organism>
<dbReference type="Proteomes" id="UP000244090">
    <property type="component" value="Unassembled WGS sequence"/>
</dbReference>
<evidence type="ECO:0000259" key="1">
    <source>
        <dbReference type="Pfam" id="PF24390"/>
    </source>
</evidence>
<comment type="caution">
    <text evidence="2">The sequence shown here is derived from an EMBL/GenBank/DDBJ whole genome shotgun (WGS) entry which is preliminary data.</text>
</comment>
<name>A0A2T6BZI0_9FLAO</name>
<accession>A0A2T6BZI0</accession>
<dbReference type="Pfam" id="PF24390">
    <property type="entry name" value="PRTase-CE"/>
    <property type="match status" value="1"/>
</dbReference>
<dbReference type="EMBL" id="QBKT01000004">
    <property type="protein sequence ID" value="PTX61470.1"/>
    <property type="molecule type" value="Genomic_DNA"/>
</dbReference>
<dbReference type="OrthoDB" id="2084254at2"/>
<keyword evidence="3" id="KW-1185">Reference proteome</keyword>
<dbReference type="InterPro" id="IPR029057">
    <property type="entry name" value="PRTase-like"/>
</dbReference>
<proteinExistence type="predicted"/>
<reference evidence="2 3" key="1">
    <citation type="submission" date="2018-04" db="EMBL/GenBank/DDBJ databases">
        <title>Genomic Encyclopedia of Archaeal and Bacterial Type Strains, Phase II (KMG-II): from individual species to whole genera.</title>
        <authorList>
            <person name="Goeker M."/>
        </authorList>
    </citation>
    <scope>NUCLEOTIDE SEQUENCE [LARGE SCALE GENOMIC DNA]</scope>
    <source>
        <strain evidence="2 3">DSM 25731</strain>
    </source>
</reference>